<comment type="caution">
    <text evidence="2">The sequence shown here is derived from an EMBL/GenBank/DDBJ whole genome shotgun (WGS) entry which is preliminary data.</text>
</comment>
<proteinExistence type="predicted"/>
<accession>A0A7J5B0Q5</accession>
<dbReference type="Gene3D" id="3.10.50.30">
    <property type="entry name" value="Transcription elongation factor, GreA/GreB, C-terminal domain"/>
    <property type="match status" value="1"/>
</dbReference>
<feature type="domain" description="Transcription elongation factor GreA/GreB C-terminal" evidence="1">
    <location>
        <begin position="54"/>
        <end position="129"/>
    </location>
</feature>
<dbReference type="Proteomes" id="UP000490386">
    <property type="component" value="Unassembled WGS sequence"/>
</dbReference>
<evidence type="ECO:0000259" key="1">
    <source>
        <dbReference type="Pfam" id="PF01272"/>
    </source>
</evidence>
<sequence>MEDVVEKIWMTPTALQRLQDELAELTRGGAQSSARARELRGLVEHAEVASKPDDGRVEPGMQVSVRFESTGREATFLLGSRALAGLDPTVEVDVYSADSPLGRALVGNTVGSTVTFTPPAGRQRVTVLAAVPFA</sequence>
<dbReference type="InterPro" id="IPR023459">
    <property type="entry name" value="Tscrpt_elong_fac_GreA/B_fam"/>
</dbReference>
<dbReference type="Pfam" id="PF01272">
    <property type="entry name" value="GreA_GreB"/>
    <property type="match status" value="1"/>
</dbReference>
<dbReference type="SUPFAM" id="SSF54534">
    <property type="entry name" value="FKBP-like"/>
    <property type="match status" value="1"/>
</dbReference>
<evidence type="ECO:0000313" key="2">
    <source>
        <dbReference type="EMBL" id="KAB1637460.1"/>
    </source>
</evidence>
<dbReference type="GO" id="GO:0032784">
    <property type="term" value="P:regulation of DNA-templated transcription elongation"/>
    <property type="evidence" value="ECO:0007669"/>
    <property type="project" value="InterPro"/>
</dbReference>
<dbReference type="EMBL" id="WBJX01000003">
    <property type="protein sequence ID" value="KAB1637460.1"/>
    <property type="molecule type" value="Genomic_DNA"/>
</dbReference>
<organism evidence="2 3">
    <name type="scientific">Pseudoclavibacter terrae</name>
    <dbReference type="NCBI Taxonomy" id="1530195"/>
    <lineage>
        <taxon>Bacteria</taxon>
        <taxon>Bacillati</taxon>
        <taxon>Actinomycetota</taxon>
        <taxon>Actinomycetes</taxon>
        <taxon>Micrococcales</taxon>
        <taxon>Microbacteriaceae</taxon>
        <taxon>Pseudoclavibacter</taxon>
    </lineage>
</organism>
<reference evidence="2 3" key="1">
    <citation type="submission" date="2019-09" db="EMBL/GenBank/DDBJ databases">
        <title>Phylogeny of genus Pseudoclavibacter and closely related genus.</title>
        <authorList>
            <person name="Li Y."/>
        </authorList>
    </citation>
    <scope>NUCLEOTIDE SEQUENCE [LARGE SCALE GENOMIC DNA]</scope>
    <source>
        <strain evidence="2 3">THG-MD12</strain>
    </source>
</reference>
<evidence type="ECO:0000313" key="3">
    <source>
        <dbReference type="Proteomes" id="UP000490386"/>
    </source>
</evidence>
<dbReference type="PANTHER" id="PTHR30437:SF4">
    <property type="entry name" value="TRANSCRIPTION ELONGATION FACTOR GREA"/>
    <property type="match status" value="1"/>
</dbReference>
<dbReference type="PANTHER" id="PTHR30437">
    <property type="entry name" value="TRANSCRIPTION ELONGATION FACTOR GREA"/>
    <property type="match status" value="1"/>
</dbReference>
<dbReference type="GO" id="GO:0003677">
    <property type="term" value="F:DNA binding"/>
    <property type="evidence" value="ECO:0007669"/>
    <property type="project" value="InterPro"/>
</dbReference>
<name>A0A7J5B0Q5_9MICO</name>
<dbReference type="GO" id="GO:0006354">
    <property type="term" value="P:DNA-templated transcription elongation"/>
    <property type="evidence" value="ECO:0007669"/>
    <property type="project" value="TreeGrafter"/>
</dbReference>
<dbReference type="AlphaFoldDB" id="A0A7J5B0Q5"/>
<dbReference type="OrthoDB" id="5118809at2"/>
<dbReference type="GO" id="GO:0070063">
    <property type="term" value="F:RNA polymerase binding"/>
    <property type="evidence" value="ECO:0007669"/>
    <property type="project" value="InterPro"/>
</dbReference>
<dbReference type="InterPro" id="IPR036953">
    <property type="entry name" value="GreA/GreB_C_sf"/>
</dbReference>
<keyword evidence="3" id="KW-1185">Reference proteome</keyword>
<dbReference type="InterPro" id="IPR001437">
    <property type="entry name" value="Tscrpt_elong_fac_GreA/B_C"/>
</dbReference>
<protein>
    <recommendedName>
        <fullName evidence="1">Transcription elongation factor GreA/GreB C-terminal domain-containing protein</fullName>
    </recommendedName>
</protein>
<gene>
    <name evidence="2" type="ORF">F8O03_09505</name>
</gene>